<dbReference type="GO" id="GO:0016746">
    <property type="term" value="F:acyltransferase activity"/>
    <property type="evidence" value="ECO:0007669"/>
    <property type="project" value="UniProtKB-KW"/>
</dbReference>
<dbReference type="PANTHER" id="PTHR43877">
    <property type="entry name" value="AMINOALKYLPHOSPHONATE N-ACETYLTRANSFERASE-RELATED-RELATED"/>
    <property type="match status" value="1"/>
</dbReference>
<protein>
    <submittedName>
        <fullName evidence="4">GNAT family N-acetyltransferase</fullName>
        <ecNumber evidence="4">2.3.1.-</ecNumber>
    </submittedName>
</protein>
<geneLocation type="plasmid" evidence="4">
    <name>unnamed</name>
</geneLocation>
<evidence type="ECO:0000256" key="2">
    <source>
        <dbReference type="ARBA" id="ARBA00023315"/>
    </source>
</evidence>
<evidence type="ECO:0000313" key="5">
    <source>
        <dbReference type="Proteomes" id="UP001293718"/>
    </source>
</evidence>
<dbReference type="PROSITE" id="PS51186">
    <property type="entry name" value="GNAT"/>
    <property type="match status" value="1"/>
</dbReference>
<feature type="domain" description="N-acetyltransferase" evidence="3">
    <location>
        <begin position="7"/>
        <end position="156"/>
    </location>
</feature>
<evidence type="ECO:0000259" key="3">
    <source>
        <dbReference type="PROSITE" id="PS51186"/>
    </source>
</evidence>
<keyword evidence="5" id="KW-1185">Reference proteome</keyword>
<dbReference type="EMBL" id="JAXOJX010000001">
    <property type="protein sequence ID" value="MDZ5454971.1"/>
    <property type="molecule type" value="Genomic_DNA"/>
</dbReference>
<dbReference type="Pfam" id="PF00583">
    <property type="entry name" value="Acetyltransf_1"/>
    <property type="match status" value="1"/>
</dbReference>
<evidence type="ECO:0000313" key="4">
    <source>
        <dbReference type="EMBL" id="MDZ5454971.1"/>
    </source>
</evidence>
<dbReference type="Gene3D" id="3.40.630.30">
    <property type="match status" value="1"/>
</dbReference>
<name>A0ABU5I8L3_9BURK</name>
<dbReference type="InterPro" id="IPR000182">
    <property type="entry name" value="GNAT_dom"/>
</dbReference>
<keyword evidence="1 4" id="KW-0808">Transferase</keyword>
<dbReference type="RefSeq" id="WP_322464071.1">
    <property type="nucleotide sequence ID" value="NZ_JAXOJX010000001.1"/>
</dbReference>
<dbReference type="Proteomes" id="UP001293718">
    <property type="component" value="Unassembled WGS sequence"/>
</dbReference>
<organism evidence="4 5">
    <name type="scientific">Azohydromonas lata</name>
    <dbReference type="NCBI Taxonomy" id="45677"/>
    <lineage>
        <taxon>Bacteria</taxon>
        <taxon>Pseudomonadati</taxon>
        <taxon>Pseudomonadota</taxon>
        <taxon>Betaproteobacteria</taxon>
        <taxon>Burkholderiales</taxon>
        <taxon>Sphaerotilaceae</taxon>
        <taxon>Azohydromonas</taxon>
    </lineage>
</organism>
<comment type="caution">
    <text evidence="4">The sequence shown here is derived from an EMBL/GenBank/DDBJ whole genome shotgun (WGS) entry which is preliminary data.</text>
</comment>
<proteinExistence type="predicted"/>
<accession>A0ABU5I8L3</accession>
<dbReference type="EC" id="2.3.1.-" evidence="4"/>
<keyword evidence="4" id="KW-0614">Plasmid</keyword>
<dbReference type="SUPFAM" id="SSF55729">
    <property type="entry name" value="Acyl-CoA N-acyltransferases (Nat)"/>
    <property type="match status" value="1"/>
</dbReference>
<dbReference type="InterPro" id="IPR050832">
    <property type="entry name" value="Bact_Acetyltransf"/>
</dbReference>
<dbReference type="InterPro" id="IPR016181">
    <property type="entry name" value="Acyl_CoA_acyltransferase"/>
</dbReference>
<evidence type="ECO:0000256" key="1">
    <source>
        <dbReference type="ARBA" id="ARBA00022679"/>
    </source>
</evidence>
<sequence length="156" mass="17065">MHERFSIELLASIPQAIAVLREWFEAQWPAYYGPGGRGSALLDLRAYAHRGSLPVGVVALERGRVCGVAALKAQSIESHAHLLPWAAAGLVHPAMRGQGIGGLLLGALEEQARELGFKRIYCGTSSAQRLLQRRGWQLLDSVIHDGERLDVYMKAI</sequence>
<keyword evidence="2 4" id="KW-0012">Acyltransferase</keyword>
<reference evidence="4 5" key="1">
    <citation type="submission" date="2023-11" db="EMBL/GenBank/DDBJ databases">
        <title>Draft genome of Azohydromonas lata strain H1 (DSM1123), a polyhydroxyalkanoate producer.</title>
        <authorList>
            <person name="Traversa D."/>
            <person name="D'Addabbo P."/>
            <person name="Pazzani C."/>
            <person name="Manzari C."/>
            <person name="Chiara M."/>
            <person name="Scrascia M."/>
        </authorList>
    </citation>
    <scope>NUCLEOTIDE SEQUENCE [LARGE SCALE GENOMIC DNA]</scope>
    <source>
        <strain evidence="4 5">H1</strain>
        <plasmid evidence="4">unnamed</plasmid>
    </source>
</reference>
<gene>
    <name evidence="4" type="ORF">SM757_00145</name>
</gene>